<dbReference type="InterPro" id="IPR003838">
    <property type="entry name" value="ABC3_permease_C"/>
</dbReference>
<evidence type="ECO:0000256" key="2">
    <source>
        <dbReference type="ARBA" id="ARBA00022475"/>
    </source>
</evidence>
<sequence>MLTLRSLPWRSLSFHWRGNLAVLLAAVLSSAVLTGALFVGDSLRGSLRTKAERQLNGVTAAWTGNRLIRTTTAEGSDAVPALVLQGSLVNENAADFATVPRVVVIGLTSAGFERFGLKLPEAGLRAVVGSRVADKCEAKAGDKLRLSVQQFSNIPRSSIMSKRTTDATAITATLTVTEILPPDYPANDFGLLPNPAPPLNVFVPLEALQKKILPDNPGRVNALFAFGPAAADVNAALETSLDLPDWGLRLRTRRDPPTGNRVTDRQLPYLALESDRLLLEPAVLDAADAATKELGLRSARTTAYLAIDIAHGKKAVPYSIVAAVDPTAAAPLGPFQPPGPPLTDDEIVLADWPESPIRDAKPGDTITLKFFAPDVESGEKTVTADFKLRGKIPLAGVAADPTLTPPFPGITDKLDIATWQPPFTFDRTRIRPNDVHDKFWKDYRTTPKAYVNRATGEKLFSSRFGSVTSLRIAPATGETPEQTAAKLRPLLRAKLTPAAGGIVVENVRDRLLTASHGGTDFGGLFLGFSFFLIVSALLLVGLMFRLNVERRAKEVGSFLAAGYRPRTVLRLLLGEGLMLSAVGAALGVGVAVVYARFLLHVLTDLWPDPTVGTFLQPHTTPVSAALGFVLTVLMTGLTIWLAVRKLVRIAPPTLLRGQTDVAEPDPHARRRWTTVLLVVCLLAAVGSLVGGGFIANPDFRALSFFGGGSLLFAAGLILVRRWLTASHGLAKSVGDLSVRNAGRFPGRSVLTVFLIGSATFLLVAVESFRRKPDHDFGDKTGGSGGFNLLVESDVPLFNRLDQKAGRDDVLTGLDVYFQDRAAKNPTGPDKAALMADAEAKLNAITTSIPVRVVAGDDASCLNLYQAGRPRLLGVPDDLIERGGFRFAATEPFEGTNPWVLLKKPQPDGAVPVFAEQNTVMWMLKTDVGGTVNVQDEAGRPVKCRIVGTLIDSVFQSELVMADEHLRRLHPREEGFRLQLVETKPEAAGDVAKVLTAGLSDSGVAVTPSRERVAAFQAVVGTYLTTFQLLGALGLLLGLLGLAVVILRGVWERVGEFALLRAVGYPVGIIRRLVLQENLVLLSLGVALGLAAAVLSVLPHLALGGSLPWKGVGILLVGVFAVGMIVVTLATRGAARVPILSALRKE</sequence>
<evidence type="ECO:0000256" key="1">
    <source>
        <dbReference type="ARBA" id="ARBA00004651"/>
    </source>
</evidence>
<evidence type="ECO:0000259" key="7">
    <source>
        <dbReference type="Pfam" id="PF02687"/>
    </source>
</evidence>
<feature type="domain" description="ABC3 transporter permease C-terminal" evidence="7">
    <location>
        <begin position="528"/>
        <end position="651"/>
    </location>
</feature>
<dbReference type="GO" id="GO:0005886">
    <property type="term" value="C:plasma membrane"/>
    <property type="evidence" value="ECO:0007669"/>
    <property type="project" value="UniProtKB-SubCell"/>
</dbReference>
<feature type="transmembrane region" description="Helical" evidence="6">
    <location>
        <begin position="1078"/>
        <end position="1101"/>
    </location>
</feature>
<keyword evidence="4 6" id="KW-1133">Transmembrane helix</keyword>
<feature type="transmembrane region" description="Helical" evidence="6">
    <location>
        <begin position="675"/>
        <end position="695"/>
    </location>
</feature>
<dbReference type="PANTHER" id="PTHR43738:SF2">
    <property type="entry name" value="ABC TRANSPORTER PERMEASE"/>
    <property type="match status" value="1"/>
</dbReference>
<gene>
    <name evidence="8" type="ORF">PX52LOC_03937</name>
</gene>
<dbReference type="Pfam" id="PF02687">
    <property type="entry name" value="FtsX"/>
    <property type="match status" value="2"/>
</dbReference>
<dbReference type="RefSeq" id="WP_149111625.1">
    <property type="nucleotide sequence ID" value="NZ_CP042425.1"/>
</dbReference>
<feature type="domain" description="ABC3 transporter permease C-terminal" evidence="7">
    <location>
        <begin position="1029"/>
        <end position="1137"/>
    </location>
</feature>
<feature type="transmembrane region" description="Helical" evidence="6">
    <location>
        <begin position="701"/>
        <end position="723"/>
    </location>
</feature>
<feature type="transmembrane region" description="Helical" evidence="6">
    <location>
        <begin position="521"/>
        <end position="544"/>
    </location>
</feature>
<feature type="transmembrane region" description="Helical" evidence="6">
    <location>
        <begin position="744"/>
        <end position="765"/>
    </location>
</feature>
<reference evidence="9" key="1">
    <citation type="submission" date="2019-08" db="EMBL/GenBank/DDBJ databases">
        <title>Limnoglobus roseus gen. nov., sp. nov., a novel freshwater planctomycete with a giant genome from the family Gemmataceae.</title>
        <authorList>
            <person name="Kulichevskaya I.S."/>
            <person name="Naumoff D.G."/>
            <person name="Miroshnikov K."/>
            <person name="Ivanova A."/>
            <person name="Philippov D.A."/>
            <person name="Hakobyan A."/>
            <person name="Rijpstra I.C."/>
            <person name="Sinninghe Damste J.S."/>
            <person name="Liesack W."/>
            <person name="Dedysh S.N."/>
        </authorList>
    </citation>
    <scope>NUCLEOTIDE SEQUENCE [LARGE SCALE GENOMIC DNA]</scope>
    <source>
        <strain evidence="9">PX52</strain>
    </source>
</reference>
<proteinExistence type="predicted"/>
<feature type="transmembrane region" description="Helical" evidence="6">
    <location>
        <begin position="20"/>
        <end position="40"/>
    </location>
</feature>
<dbReference type="Proteomes" id="UP000324974">
    <property type="component" value="Chromosome"/>
</dbReference>
<keyword evidence="2" id="KW-1003">Cell membrane</keyword>
<feature type="transmembrane region" description="Helical" evidence="6">
    <location>
        <begin position="1028"/>
        <end position="1050"/>
    </location>
</feature>
<feature type="transmembrane region" description="Helical" evidence="6">
    <location>
        <begin position="622"/>
        <end position="643"/>
    </location>
</feature>
<feature type="transmembrane region" description="Helical" evidence="6">
    <location>
        <begin position="576"/>
        <end position="602"/>
    </location>
</feature>
<dbReference type="OrthoDB" id="219657at2"/>
<name>A0A5C1ACD9_9BACT</name>
<accession>A0A5C1ACD9</accession>
<dbReference type="KEGG" id="lrs:PX52LOC_03937"/>
<dbReference type="InterPro" id="IPR051125">
    <property type="entry name" value="ABC-4/HrtB_transporter"/>
</dbReference>
<evidence type="ECO:0000313" key="9">
    <source>
        <dbReference type="Proteomes" id="UP000324974"/>
    </source>
</evidence>
<evidence type="ECO:0000313" key="8">
    <source>
        <dbReference type="EMBL" id="QEL16961.1"/>
    </source>
</evidence>
<comment type="subcellular location">
    <subcellularLocation>
        <location evidence="1">Cell membrane</location>
        <topology evidence="1">Multi-pass membrane protein</topology>
    </subcellularLocation>
</comment>
<dbReference type="PANTHER" id="PTHR43738">
    <property type="entry name" value="ABC TRANSPORTER, MEMBRANE PROTEIN"/>
    <property type="match status" value="1"/>
</dbReference>
<evidence type="ECO:0000256" key="5">
    <source>
        <dbReference type="ARBA" id="ARBA00023136"/>
    </source>
</evidence>
<feature type="transmembrane region" description="Helical" evidence="6">
    <location>
        <begin position="1113"/>
        <end position="1134"/>
    </location>
</feature>
<protein>
    <submittedName>
        <fullName evidence="8">ABC transporter permease</fullName>
    </submittedName>
</protein>
<dbReference type="EMBL" id="CP042425">
    <property type="protein sequence ID" value="QEL16961.1"/>
    <property type="molecule type" value="Genomic_DNA"/>
</dbReference>
<dbReference type="AlphaFoldDB" id="A0A5C1ACD9"/>
<keyword evidence="9" id="KW-1185">Reference proteome</keyword>
<evidence type="ECO:0000256" key="3">
    <source>
        <dbReference type="ARBA" id="ARBA00022692"/>
    </source>
</evidence>
<evidence type="ECO:0000256" key="4">
    <source>
        <dbReference type="ARBA" id="ARBA00022989"/>
    </source>
</evidence>
<keyword evidence="3 6" id="KW-0812">Transmembrane</keyword>
<keyword evidence="5 6" id="KW-0472">Membrane</keyword>
<evidence type="ECO:0000256" key="6">
    <source>
        <dbReference type="SAM" id="Phobius"/>
    </source>
</evidence>
<organism evidence="8 9">
    <name type="scientific">Limnoglobus roseus</name>
    <dbReference type="NCBI Taxonomy" id="2598579"/>
    <lineage>
        <taxon>Bacteria</taxon>
        <taxon>Pseudomonadati</taxon>
        <taxon>Planctomycetota</taxon>
        <taxon>Planctomycetia</taxon>
        <taxon>Gemmatales</taxon>
        <taxon>Gemmataceae</taxon>
        <taxon>Limnoglobus</taxon>
    </lineage>
</organism>